<feature type="region of interest" description="Disordered" evidence="1">
    <location>
        <begin position="210"/>
        <end position="313"/>
    </location>
</feature>
<feature type="compositionally biased region" description="Basic and acidic residues" evidence="1">
    <location>
        <begin position="211"/>
        <end position="220"/>
    </location>
</feature>
<dbReference type="OrthoDB" id="341477at2759"/>
<feature type="compositionally biased region" description="Basic and acidic residues" evidence="1">
    <location>
        <begin position="294"/>
        <end position="313"/>
    </location>
</feature>
<dbReference type="PANTHER" id="PTHR46370">
    <property type="entry name" value="GPALPP MOTIFS-CONTAINING PROTEIN 1"/>
    <property type="match status" value="1"/>
</dbReference>
<accession>W8BMQ5</accession>
<name>W8BMQ5_CERCA</name>
<reference evidence="3" key="3">
    <citation type="submission" date="2020-11" db="EMBL/GenBank/DDBJ databases">
        <authorList>
            <person name="Whitehead M."/>
        </authorList>
    </citation>
    <scope>NUCLEOTIDE SEQUENCE</scope>
    <source>
        <strain evidence="3">EGII</strain>
    </source>
</reference>
<feature type="compositionally biased region" description="Basic residues" evidence="1">
    <location>
        <begin position="16"/>
        <end position="46"/>
    </location>
</feature>
<gene>
    <name evidence="4" type="primary">K1704</name>
    <name evidence="3" type="ORF">CCAP1982_LOCUS1889</name>
</gene>
<evidence type="ECO:0000313" key="4">
    <source>
        <dbReference type="EMBL" id="JAC00063.1"/>
    </source>
</evidence>
<organism evidence="4">
    <name type="scientific">Ceratitis capitata</name>
    <name type="common">Mediterranean fruit fly</name>
    <name type="synonym">Tephritis capitata</name>
    <dbReference type="NCBI Taxonomy" id="7213"/>
    <lineage>
        <taxon>Eukaryota</taxon>
        <taxon>Metazoa</taxon>
        <taxon>Ecdysozoa</taxon>
        <taxon>Arthropoda</taxon>
        <taxon>Hexapoda</taxon>
        <taxon>Insecta</taxon>
        <taxon>Pterygota</taxon>
        <taxon>Neoptera</taxon>
        <taxon>Endopterygota</taxon>
        <taxon>Diptera</taxon>
        <taxon>Brachycera</taxon>
        <taxon>Muscomorpha</taxon>
        <taxon>Tephritoidea</taxon>
        <taxon>Tephritidae</taxon>
        <taxon>Ceratitis</taxon>
        <taxon>Ceratitis</taxon>
    </lineage>
</organism>
<dbReference type="AlphaFoldDB" id="W8BMQ5"/>
<keyword evidence="5" id="KW-1185">Reference proteome</keyword>
<dbReference type="InterPro" id="IPR022226">
    <property type="entry name" value="DUF3752"/>
</dbReference>
<feature type="compositionally biased region" description="Basic and acidic residues" evidence="1">
    <location>
        <begin position="276"/>
        <end position="286"/>
    </location>
</feature>
<feature type="domain" description="DUF3752" evidence="2">
    <location>
        <begin position="206"/>
        <end position="342"/>
    </location>
</feature>
<proteinExistence type="evidence at transcript level"/>
<dbReference type="EMBL" id="CAJHJT010000001">
    <property type="protein sequence ID" value="CAD6993059.1"/>
    <property type="molecule type" value="Genomic_DNA"/>
</dbReference>
<evidence type="ECO:0000313" key="3">
    <source>
        <dbReference type="EMBL" id="CAD6993059.1"/>
    </source>
</evidence>
<dbReference type="InterPro" id="IPR046331">
    <property type="entry name" value="GPAM1-like"/>
</dbReference>
<dbReference type="Pfam" id="PF12572">
    <property type="entry name" value="DUF3752"/>
    <property type="match status" value="1"/>
</dbReference>
<reference evidence="4" key="2">
    <citation type="journal article" date="2014" name="BMC Genomics">
        <title>A genomic perspective to assessing quality of mass-reared SIT flies used in Mediterranean fruit fly (Ceratitis capitata) eradication in California.</title>
        <authorList>
            <person name="Calla B."/>
            <person name="Hall B."/>
            <person name="Hou S."/>
            <person name="Geib S.M."/>
        </authorList>
    </citation>
    <scope>NUCLEOTIDE SEQUENCE</scope>
</reference>
<reference evidence="4" key="1">
    <citation type="submission" date="2013-07" db="EMBL/GenBank/DDBJ databases">
        <authorList>
            <person name="Geib S."/>
        </authorList>
    </citation>
    <scope>NUCLEOTIDE SEQUENCE</scope>
</reference>
<feature type="compositionally biased region" description="Basic and acidic residues" evidence="1">
    <location>
        <begin position="247"/>
        <end position="266"/>
    </location>
</feature>
<feature type="region of interest" description="Disordered" evidence="1">
    <location>
        <begin position="1"/>
        <end position="64"/>
    </location>
</feature>
<protein>
    <submittedName>
        <fullName evidence="3">(Mediterranean fruit fly) hypothetical protein</fullName>
    </submittedName>
</protein>
<dbReference type="Proteomes" id="UP000606786">
    <property type="component" value="Unassembled WGS sequence"/>
</dbReference>
<dbReference type="KEGG" id="ccat:101449833"/>
<dbReference type="EMBL" id="GAMC01006493">
    <property type="protein sequence ID" value="JAC00063.1"/>
    <property type="molecule type" value="mRNA"/>
</dbReference>
<evidence type="ECO:0000259" key="2">
    <source>
        <dbReference type="Pfam" id="PF12572"/>
    </source>
</evidence>
<sequence>MSNGTDSSSSSEDYKKHKKSKRQKHKSEKKKHKKKEKKVKHHKDKKRDRQEKILKQPMNVQPSKHREICKNDDTFGPALPPHLRKVENKTEQVLIGPALPSDLLNATHIIETEKESEIHQIEEPLGNNEINDDFSYGPMPVPMDAEGITQMSATQIELEQRALELKLAVIEGGTCKTSDAKVREEWMLELPAVGLKGGLAALSNMKRTFHQGKERPDFSDRSSWTKTPQDVDKPTASTSKSTTNAESLKRNAELAYERQRDEEQARLAKKHKKDHKRDESLVEMHQKKLRKEQRKKEKELAAAGAKPERRPFSRDVDLKLNKIDKNQTKQIVDKAKILNSKFASGKTKYL</sequence>
<evidence type="ECO:0000313" key="5">
    <source>
        <dbReference type="Proteomes" id="UP000606786"/>
    </source>
</evidence>
<evidence type="ECO:0000256" key="1">
    <source>
        <dbReference type="SAM" id="MobiDB-lite"/>
    </source>
</evidence>
<dbReference type="PANTHER" id="PTHR46370:SF1">
    <property type="entry name" value="GPALPP MOTIFS-CONTAINING PROTEIN 1"/>
    <property type="match status" value="1"/>
</dbReference>
<feature type="compositionally biased region" description="Polar residues" evidence="1">
    <location>
        <begin position="235"/>
        <end position="246"/>
    </location>
</feature>